<organism evidence="5 6">
    <name type="scientific">Pseudonocardia ailaonensis</name>
    <dbReference type="NCBI Taxonomy" id="367279"/>
    <lineage>
        <taxon>Bacteria</taxon>
        <taxon>Bacillati</taxon>
        <taxon>Actinomycetota</taxon>
        <taxon>Actinomycetes</taxon>
        <taxon>Pseudonocardiales</taxon>
        <taxon>Pseudonocardiaceae</taxon>
        <taxon>Pseudonocardia</taxon>
    </lineage>
</organism>
<gene>
    <name evidence="5" type="primary">pdhA_3</name>
    <name evidence="5" type="ORF">GCM10009836_33910</name>
</gene>
<dbReference type="InterPro" id="IPR029061">
    <property type="entry name" value="THDP-binding"/>
</dbReference>
<evidence type="ECO:0000259" key="4">
    <source>
        <dbReference type="Pfam" id="PF00676"/>
    </source>
</evidence>
<proteinExistence type="predicted"/>
<keyword evidence="3" id="KW-0786">Thiamine pyrophosphate</keyword>
<evidence type="ECO:0000313" key="6">
    <source>
        <dbReference type="Proteomes" id="UP001500449"/>
    </source>
</evidence>
<protein>
    <submittedName>
        <fullName evidence="5">Pyruvate dehydrogenase (Acetyl-transferring) E1 component subunit alpha</fullName>
    </submittedName>
</protein>
<evidence type="ECO:0000313" key="5">
    <source>
        <dbReference type="EMBL" id="GAA1851153.1"/>
    </source>
</evidence>
<comment type="caution">
    <text evidence="5">The sequence shown here is derived from an EMBL/GenBank/DDBJ whole genome shotgun (WGS) entry which is preliminary data.</text>
</comment>
<sequence>MSIESTLTETGPAVSLRLEAYAEMYRIRVFEQRAARYAMSNMTTGPIHLATGQEAVSVGFAACRQEQDSMLCTYRGHGHAISWGAPLAGLMKEMLGRSGGVCGGKGGSLHLTSAEHGFLGSYAIIGAQLPIANGVALSHRLRGTGGVAVCFFGDGGTNIGAFHEALNLAAVWSLPVVFVCENNLYMEYTTTTEVTAVKNPAFDRAAANGVPAELIDGNDLVAVEQAAGRAFDRARAGDGPTLIEALTYRHTGHAHGDPAKYRPADEVEAWLARDPLPAYRALLTAGGVGEADIASAERAVDDEVSAACDETEADAMADPAVILRDLWADGSSGWRH</sequence>
<reference evidence="5 6" key="1">
    <citation type="journal article" date="2019" name="Int. J. Syst. Evol. Microbiol.">
        <title>The Global Catalogue of Microorganisms (GCM) 10K type strain sequencing project: providing services to taxonomists for standard genome sequencing and annotation.</title>
        <authorList>
            <consortium name="The Broad Institute Genomics Platform"/>
            <consortium name="The Broad Institute Genome Sequencing Center for Infectious Disease"/>
            <person name="Wu L."/>
            <person name="Ma J."/>
        </authorList>
    </citation>
    <scope>NUCLEOTIDE SEQUENCE [LARGE SCALE GENOMIC DNA]</scope>
    <source>
        <strain evidence="5 6">JCM 16009</strain>
    </source>
</reference>
<dbReference type="Gene3D" id="3.40.50.970">
    <property type="match status" value="1"/>
</dbReference>
<dbReference type="RefSeq" id="WP_344417672.1">
    <property type="nucleotide sequence ID" value="NZ_BAAAQK010000009.1"/>
</dbReference>
<accession>A0ABN2N3W5</accession>
<evidence type="ECO:0000256" key="2">
    <source>
        <dbReference type="ARBA" id="ARBA00023002"/>
    </source>
</evidence>
<name>A0ABN2N3W5_9PSEU</name>
<dbReference type="PANTHER" id="PTHR11516">
    <property type="entry name" value="PYRUVATE DEHYDROGENASE E1 COMPONENT, ALPHA SUBUNIT BACTERIAL AND ORGANELLAR"/>
    <property type="match status" value="1"/>
</dbReference>
<evidence type="ECO:0000256" key="1">
    <source>
        <dbReference type="ARBA" id="ARBA00001964"/>
    </source>
</evidence>
<feature type="domain" description="Dehydrogenase E1 component" evidence="4">
    <location>
        <begin position="24"/>
        <end position="317"/>
    </location>
</feature>
<dbReference type="InterPro" id="IPR050642">
    <property type="entry name" value="PDH_E1_Alpha_Subunit"/>
</dbReference>
<keyword evidence="6" id="KW-1185">Reference proteome</keyword>
<dbReference type="InterPro" id="IPR001017">
    <property type="entry name" value="DH_E1"/>
</dbReference>
<dbReference type="CDD" id="cd02000">
    <property type="entry name" value="TPP_E1_PDC_ADC_BCADC"/>
    <property type="match status" value="1"/>
</dbReference>
<dbReference type="Pfam" id="PF00676">
    <property type="entry name" value="E1_dh"/>
    <property type="match status" value="1"/>
</dbReference>
<dbReference type="SUPFAM" id="SSF52518">
    <property type="entry name" value="Thiamin diphosphate-binding fold (THDP-binding)"/>
    <property type="match status" value="1"/>
</dbReference>
<dbReference type="Proteomes" id="UP001500449">
    <property type="component" value="Unassembled WGS sequence"/>
</dbReference>
<dbReference type="EMBL" id="BAAAQK010000009">
    <property type="protein sequence ID" value="GAA1851153.1"/>
    <property type="molecule type" value="Genomic_DNA"/>
</dbReference>
<keyword evidence="2" id="KW-0560">Oxidoreductase</keyword>
<evidence type="ECO:0000256" key="3">
    <source>
        <dbReference type="ARBA" id="ARBA00023052"/>
    </source>
</evidence>
<comment type="cofactor">
    <cofactor evidence="1">
        <name>thiamine diphosphate</name>
        <dbReference type="ChEBI" id="CHEBI:58937"/>
    </cofactor>
</comment>
<keyword evidence="5" id="KW-0670">Pyruvate</keyword>
<dbReference type="PANTHER" id="PTHR11516:SF60">
    <property type="entry name" value="PYRUVATE DEHYDROGENASE E1 COMPONENT SUBUNIT ALPHA"/>
    <property type="match status" value="1"/>
</dbReference>